<keyword evidence="2" id="KW-1133">Transmembrane helix</keyword>
<accession>A0A2P1PU80</accession>
<keyword evidence="3" id="KW-0732">Signal</keyword>
<evidence type="ECO:0000313" key="5">
    <source>
        <dbReference type="EMBL" id="AVP98397.1"/>
    </source>
</evidence>
<feature type="compositionally biased region" description="Basic and acidic residues" evidence="1">
    <location>
        <begin position="431"/>
        <end position="446"/>
    </location>
</feature>
<proteinExistence type="predicted"/>
<feature type="signal peptide" evidence="3">
    <location>
        <begin position="1"/>
        <end position="22"/>
    </location>
</feature>
<dbReference type="InterPro" id="IPR057840">
    <property type="entry name" value="FimV_N"/>
</dbReference>
<feature type="compositionally biased region" description="Polar residues" evidence="1">
    <location>
        <begin position="480"/>
        <end position="493"/>
    </location>
</feature>
<gene>
    <name evidence="5" type="ORF">C7S18_14905</name>
</gene>
<feature type="compositionally biased region" description="Low complexity" evidence="1">
    <location>
        <begin position="329"/>
        <end position="349"/>
    </location>
</feature>
<feature type="compositionally biased region" description="Pro residues" evidence="1">
    <location>
        <begin position="176"/>
        <end position="189"/>
    </location>
</feature>
<organism evidence="5 6">
    <name type="scientific">Ahniella affigens</name>
    <dbReference type="NCBI Taxonomy" id="2021234"/>
    <lineage>
        <taxon>Bacteria</taxon>
        <taxon>Pseudomonadati</taxon>
        <taxon>Pseudomonadota</taxon>
        <taxon>Gammaproteobacteria</taxon>
        <taxon>Lysobacterales</taxon>
        <taxon>Rhodanobacteraceae</taxon>
        <taxon>Ahniella</taxon>
    </lineage>
</organism>
<dbReference type="AlphaFoldDB" id="A0A2P1PU80"/>
<feature type="compositionally biased region" description="Low complexity" evidence="1">
    <location>
        <begin position="450"/>
        <end position="478"/>
    </location>
</feature>
<dbReference type="OrthoDB" id="5298707at2"/>
<dbReference type="Pfam" id="PF25800">
    <property type="entry name" value="FimV_N"/>
    <property type="match status" value="1"/>
</dbReference>
<reference evidence="5 6" key="1">
    <citation type="submission" date="2018-03" db="EMBL/GenBank/DDBJ databases">
        <title>Ahniella affigens gen. nov., sp. nov., a gammaproteobacterium isolated from sandy soil near a stream.</title>
        <authorList>
            <person name="Ko Y."/>
            <person name="Kim J.-H."/>
        </authorList>
    </citation>
    <scope>NUCLEOTIDE SEQUENCE [LARGE SCALE GENOMIC DNA]</scope>
    <source>
        <strain evidence="5 6">D13</strain>
    </source>
</reference>
<dbReference type="InterPro" id="IPR038440">
    <property type="entry name" value="FimV_C_sf"/>
</dbReference>
<evidence type="ECO:0000259" key="4">
    <source>
        <dbReference type="Pfam" id="PF25800"/>
    </source>
</evidence>
<feature type="region of interest" description="Disordered" evidence="1">
    <location>
        <begin position="695"/>
        <end position="744"/>
    </location>
</feature>
<dbReference type="Gene3D" id="1.20.58.2200">
    <property type="match status" value="1"/>
</dbReference>
<dbReference type="InterPro" id="IPR020012">
    <property type="entry name" value="LysM_FimV"/>
</dbReference>
<name>A0A2P1PU80_9GAMM</name>
<evidence type="ECO:0000313" key="6">
    <source>
        <dbReference type="Proteomes" id="UP000241074"/>
    </source>
</evidence>
<feature type="chain" id="PRO_5015169624" description="FimV N-terminal domain-containing protein" evidence="3">
    <location>
        <begin position="23"/>
        <end position="876"/>
    </location>
</feature>
<feature type="region of interest" description="Disordered" evidence="1">
    <location>
        <begin position="431"/>
        <end position="552"/>
    </location>
</feature>
<dbReference type="Proteomes" id="UP000241074">
    <property type="component" value="Chromosome"/>
</dbReference>
<keyword evidence="2" id="KW-0472">Membrane</keyword>
<feature type="compositionally biased region" description="Basic and acidic residues" evidence="1">
    <location>
        <begin position="382"/>
        <end position="400"/>
    </location>
</feature>
<dbReference type="InterPro" id="IPR020011">
    <property type="entry name" value="FimV_C"/>
</dbReference>
<feature type="region of interest" description="Disordered" evidence="1">
    <location>
        <begin position="857"/>
        <end position="876"/>
    </location>
</feature>
<feature type="region of interest" description="Disordered" evidence="1">
    <location>
        <begin position="171"/>
        <end position="238"/>
    </location>
</feature>
<feature type="compositionally biased region" description="Pro residues" evidence="1">
    <location>
        <begin position="214"/>
        <end position="229"/>
    </location>
</feature>
<evidence type="ECO:0000256" key="1">
    <source>
        <dbReference type="SAM" id="MobiDB-lite"/>
    </source>
</evidence>
<dbReference type="EMBL" id="CP027860">
    <property type="protein sequence ID" value="AVP98397.1"/>
    <property type="molecule type" value="Genomic_DNA"/>
</dbReference>
<evidence type="ECO:0000256" key="3">
    <source>
        <dbReference type="SAM" id="SignalP"/>
    </source>
</evidence>
<feature type="domain" description="FimV N-terminal" evidence="4">
    <location>
        <begin position="23"/>
        <end position="130"/>
    </location>
</feature>
<keyword evidence="2" id="KW-0812">Transmembrane</keyword>
<sequence length="876" mass="92144">MNRNLRLSLAIALALGSPAAMALGLGGISVKSELNQPLTAEIPVYVSSPAEAETLAVKLASADEFARVGLNIGEISVPITFDVAKNARGEPVIQVSSAEPIREPFVTFLVEVNWANGRLLREYSVLLEPPITSPAATIEPTAPSVPSTAQPAATPITEAPVAEPETIAPETAAEPEPAPVPEPVEPTPAPVETAPEPIAEVPPSETMPVETAPTEPPPVEPAPVEPSPTPSASASSEYGPIAAGETLWEIASTTRPGDAVTINQMMLALLRANPEAFYRDNVNALKRGAVLRIPGSDELVATSVSEAAAEILSQNQTWIASTQTSLVADADSSNRSTSNSSGSRSSAGSRVELVPPASGDRSSSDRQGVSGGTGEAQAVRQELTRTKEELASKSRDNQELDARVKELEQMQDKSQRLITVQNSQIKALQDQLKKAEAARETAEQTARDSATAPVTTTPEPTPTTATEPETITAEPVATDASANGDTATDTSTEAEPITATPADGSDTGTETGTDTSGETEPETTDAGTEPTPVPLPEESADPTPAAAEERPPQPFYMNPMVWGAGALGALLIAGLAIFGLTRRKKAPAAGKSAPAQSSLARSPLSDAFAGGVAGGATAASHSGDPEEGRMLAELSRDPTDLNAHLSLLEHYYTSRNVDKFEAQAEAMYAQIPSTDVPEWQGAVLMGRDLCPSHPLFAEDHHGGSSPDFSSSEHDPFGLPNFDEPPRPSTPTATPQRDQFGFDISPPTPAVAPPKVPATDTFDFNLLDAKHAPVIKEELDFDLDKLTETKPVEVPSLELPNFTLETTRTAPPEATIEMPRMTDDFLGDDAVATKLDLARAYLDMGDSDGAKSMLDEVMTEGNDKQKDEARKLLAEIR</sequence>
<dbReference type="NCBIfam" id="TIGR03504">
    <property type="entry name" value="FimV_Cterm"/>
    <property type="match status" value="1"/>
</dbReference>
<feature type="compositionally biased region" description="Low complexity" evidence="1">
    <location>
        <begin position="190"/>
        <end position="213"/>
    </location>
</feature>
<keyword evidence="6" id="KW-1185">Reference proteome</keyword>
<evidence type="ECO:0000256" key="2">
    <source>
        <dbReference type="SAM" id="Phobius"/>
    </source>
</evidence>
<feature type="compositionally biased region" description="Low complexity" evidence="1">
    <location>
        <begin position="503"/>
        <end position="516"/>
    </location>
</feature>
<feature type="region of interest" description="Disordered" evidence="1">
    <location>
        <begin position="327"/>
        <end position="400"/>
    </location>
</feature>
<dbReference type="NCBIfam" id="TIGR03505">
    <property type="entry name" value="FimV_core"/>
    <property type="match status" value="1"/>
</dbReference>
<reference evidence="5 6" key="2">
    <citation type="submission" date="2018-03" db="EMBL/GenBank/DDBJ databases">
        <authorList>
            <person name="Keele B.F."/>
        </authorList>
    </citation>
    <scope>NUCLEOTIDE SEQUENCE [LARGE SCALE GENOMIC DNA]</scope>
    <source>
        <strain evidence="5 6">D13</strain>
    </source>
</reference>
<dbReference type="KEGG" id="xba:C7S18_14905"/>
<feature type="transmembrane region" description="Helical" evidence="2">
    <location>
        <begin position="560"/>
        <end position="581"/>
    </location>
</feature>
<feature type="compositionally biased region" description="Basic and acidic residues" evidence="1">
    <location>
        <begin position="860"/>
        <end position="876"/>
    </location>
</feature>
<protein>
    <recommendedName>
        <fullName evidence="4">FimV N-terminal domain-containing protein</fullName>
    </recommendedName>
</protein>
<dbReference type="RefSeq" id="WP_106892318.1">
    <property type="nucleotide sequence ID" value="NZ_CP027860.1"/>
</dbReference>